<protein>
    <recommendedName>
        <fullName evidence="4">RpiR family transcriptional regulator</fullName>
    </recommendedName>
</protein>
<reference evidence="2 3" key="1">
    <citation type="submission" date="2019-06" db="EMBL/GenBank/DDBJ databases">
        <title>Sequencing the genomes of 1000 actinobacteria strains.</title>
        <authorList>
            <person name="Klenk H.-P."/>
        </authorList>
    </citation>
    <scope>NUCLEOTIDE SEQUENCE [LARGE SCALE GENOMIC DNA]</scope>
    <source>
        <strain evidence="2 3">DSM 12335</strain>
    </source>
</reference>
<feature type="region of interest" description="Disordered" evidence="1">
    <location>
        <begin position="1"/>
        <end position="20"/>
    </location>
</feature>
<dbReference type="OrthoDB" id="3574600at2"/>
<evidence type="ECO:0008006" key="4">
    <source>
        <dbReference type="Google" id="ProtNLM"/>
    </source>
</evidence>
<evidence type="ECO:0000256" key="1">
    <source>
        <dbReference type="SAM" id="MobiDB-lite"/>
    </source>
</evidence>
<accession>A0A542YMI6</accession>
<dbReference type="AlphaFoldDB" id="A0A542YMI6"/>
<dbReference type="EMBL" id="VFOP01000001">
    <property type="protein sequence ID" value="TQL49300.1"/>
    <property type="molecule type" value="Genomic_DNA"/>
</dbReference>
<comment type="caution">
    <text evidence="2">The sequence shown here is derived from an EMBL/GenBank/DDBJ whole genome shotgun (WGS) entry which is preliminary data.</text>
</comment>
<organism evidence="2 3">
    <name type="scientific">Ornithinicoccus hortensis</name>
    <dbReference type="NCBI Taxonomy" id="82346"/>
    <lineage>
        <taxon>Bacteria</taxon>
        <taxon>Bacillati</taxon>
        <taxon>Actinomycetota</taxon>
        <taxon>Actinomycetes</taxon>
        <taxon>Micrococcales</taxon>
        <taxon>Intrasporangiaceae</taxon>
        <taxon>Ornithinicoccus</taxon>
    </lineage>
</organism>
<proteinExistence type="predicted"/>
<keyword evidence="3" id="KW-1185">Reference proteome</keyword>
<name>A0A542YMI6_9MICO</name>
<dbReference type="RefSeq" id="WP_141783572.1">
    <property type="nucleotide sequence ID" value="NZ_BAAAIK010000003.1"/>
</dbReference>
<evidence type="ECO:0000313" key="3">
    <source>
        <dbReference type="Proteomes" id="UP000319516"/>
    </source>
</evidence>
<evidence type="ECO:0000313" key="2">
    <source>
        <dbReference type="EMBL" id="TQL49300.1"/>
    </source>
</evidence>
<sequence>MDEEHQDDPPVTVAQLTRDRLGELSAGERKVGRALLSAYPVAGLETVAQLPPAAGKSDRG</sequence>
<gene>
    <name evidence="2" type="ORF">FB467_0365</name>
</gene>
<dbReference type="Proteomes" id="UP000319516">
    <property type="component" value="Unassembled WGS sequence"/>
</dbReference>